<feature type="active site" evidence="12">
    <location>
        <position position="145"/>
    </location>
</feature>
<evidence type="ECO:0000256" key="7">
    <source>
        <dbReference type="ARBA" id="ARBA00022801"/>
    </source>
</evidence>
<sequence>MKRIILFLATNLAVMLVLSLVLNVLGVGRAVTGAGINVPALLVFSLVVGFTGSIISLLISKPMAKWSTGARVIDNPANSTELWLVNTVRQLAERAGIGMPEVAVYEGEPNAFATGAFKNSALVAVSTGLIESMNREEVEAVLGHEIAHVANGDMVTLALIQGVVNTFVVFMARVVGFFVDKVLLRSNSERGIGIGYMVTVFVCELVFGLLASIIVAWFSRQREFRADAGSANLLGSPVPMQRALARLAGVPAGEMPKAMSAFGISGTGGGWGALFSTHPPMEQRIAALQNLQARPA</sequence>
<feature type="transmembrane region" description="Helical" evidence="12">
    <location>
        <begin position="194"/>
        <end position="218"/>
    </location>
</feature>
<keyword evidence="15" id="KW-1185">Reference proteome</keyword>
<evidence type="ECO:0000256" key="5">
    <source>
        <dbReference type="ARBA" id="ARBA00022692"/>
    </source>
</evidence>
<dbReference type="Pfam" id="PF01435">
    <property type="entry name" value="Peptidase_M48"/>
    <property type="match status" value="1"/>
</dbReference>
<dbReference type="CDD" id="cd07335">
    <property type="entry name" value="M48B_HtpX_like"/>
    <property type="match status" value="1"/>
</dbReference>
<evidence type="ECO:0000256" key="1">
    <source>
        <dbReference type="ARBA" id="ARBA00004651"/>
    </source>
</evidence>
<dbReference type="GO" id="GO:0006508">
    <property type="term" value="P:proteolysis"/>
    <property type="evidence" value="ECO:0007669"/>
    <property type="project" value="UniProtKB-KW"/>
</dbReference>
<comment type="similarity">
    <text evidence="2 12">Belongs to the peptidase M48B family.</text>
</comment>
<evidence type="ECO:0000259" key="13">
    <source>
        <dbReference type="Pfam" id="PF01435"/>
    </source>
</evidence>
<keyword evidence="5 12" id="KW-0812">Transmembrane</keyword>
<comment type="cofactor">
    <cofactor evidence="12">
        <name>Zn(2+)</name>
        <dbReference type="ChEBI" id="CHEBI:29105"/>
    </cofactor>
    <text evidence="12">Binds 1 zinc ion per subunit.</text>
</comment>
<feature type="domain" description="Peptidase M48" evidence="13">
    <location>
        <begin position="80"/>
        <end position="290"/>
    </location>
</feature>
<keyword evidence="3 12" id="KW-1003">Cell membrane</keyword>
<gene>
    <name evidence="12" type="primary">htpX</name>
    <name evidence="14" type="ORF">CR103_10980</name>
</gene>
<comment type="caution">
    <text evidence="14">The sequence shown here is derived from an EMBL/GenBank/DDBJ whole genome shotgun (WGS) entry which is preliminary data.</text>
</comment>
<name>A0A2G8T1A6_9BURK</name>
<evidence type="ECO:0000256" key="12">
    <source>
        <dbReference type="HAMAP-Rule" id="MF_00188"/>
    </source>
</evidence>
<dbReference type="AlphaFoldDB" id="A0A2G8T1A6"/>
<evidence type="ECO:0000256" key="2">
    <source>
        <dbReference type="ARBA" id="ARBA00009779"/>
    </source>
</evidence>
<keyword evidence="9 12" id="KW-1133">Transmembrane helix</keyword>
<organism evidence="14 15">
    <name type="scientific">Massilia psychrophila</name>
    <dbReference type="NCBI Taxonomy" id="1603353"/>
    <lineage>
        <taxon>Bacteria</taxon>
        <taxon>Pseudomonadati</taxon>
        <taxon>Pseudomonadota</taxon>
        <taxon>Betaproteobacteria</taxon>
        <taxon>Burkholderiales</taxon>
        <taxon>Oxalobacteraceae</taxon>
        <taxon>Telluria group</taxon>
        <taxon>Massilia</taxon>
    </lineage>
</organism>
<feature type="transmembrane region" description="Helical" evidence="12">
    <location>
        <begin position="154"/>
        <end position="174"/>
    </location>
</feature>
<evidence type="ECO:0000256" key="4">
    <source>
        <dbReference type="ARBA" id="ARBA00022670"/>
    </source>
</evidence>
<keyword evidence="6 12" id="KW-0479">Metal-binding</keyword>
<dbReference type="PANTHER" id="PTHR43221">
    <property type="entry name" value="PROTEASE HTPX"/>
    <property type="match status" value="1"/>
</dbReference>
<dbReference type="PANTHER" id="PTHR43221:SF1">
    <property type="entry name" value="PROTEASE HTPX"/>
    <property type="match status" value="1"/>
</dbReference>
<dbReference type="RefSeq" id="WP_099916028.1">
    <property type="nucleotide sequence ID" value="NZ_BMHS01000002.1"/>
</dbReference>
<comment type="subcellular location">
    <subcellularLocation>
        <location evidence="1 12">Cell membrane</location>
        <topology evidence="1 12">Multi-pass membrane protein</topology>
    </subcellularLocation>
</comment>
<evidence type="ECO:0000313" key="15">
    <source>
        <dbReference type="Proteomes" id="UP000228593"/>
    </source>
</evidence>
<dbReference type="InterPro" id="IPR022919">
    <property type="entry name" value="Pept_M48_protease_HtpX"/>
</dbReference>
<keyword evidence="7 12" id="KW-0378">Hydrolase</keyword>
<evidence type="ECO:0000256" key="3">
    <source>
        <dbReference type="ARBA" id="ARBA00022475"/>
    </source>
</evidence>
<evidence type="ECO:0000256" key="11">
    <source>
        <dbReference type="ARBA" id="ARBA00023136"/>
    </source>
</evidence>
<keyword evidence="10 12" id="KW-0482">Metalloprotease</keyword>
<dbReference type="GO" id="GO:0005886">
    <property type="term" value="C:plasma membrane"/>
    <property type="evidence" value="ECO:0007669"/>
    <property type="project" value="UniProtKB-SubCell"/>
</dbReference>
<feature type="binding site" evidence="12">
    <location>
        <position position="223"/>
    </location>
    <ligand>
        <name>Zn(2+)</name>
        <dbReference type="ChEBI" id="CHEBI:29105"/>
        <note>catalytic</note>
    </ligand>
</feature>
<evidence type="ECO:0000256" key="9">
    <source>
        <dbReference type="ARBA" id="ARBA00022989"/>
    </source>
</evidence>
<dbReference type="InterPro" id="IPR050083">
    <property type="entry name" value="HtpX_protease"/>
</dbReference>
<protein>
    <recommendedName>
        <fullName evidence="12">Protease HtpX homolog</fullName>
        <ecNumber evidence="12">3.4.24.-</ecNumber>
    </recommendedName>
</protein>
<dbReference type="GO" id="GO:0008270">
    <property type="term" value="F:zinc ion binding"/>
    <property type="evidence" value="ECO:0007669"/>
    <property type="project" value="UniProtKB-UniRule"/>
</dbReference>
<feature type="transmembrane region" description="Helical" evidence="12">
    <location>
        <begin position="40"/>
        <end position="59"/>
    </location>
</feature>
<keyword evidence="4 12" id="KW-0645">Protease</keyword>
<reference evidence="14 15" key="1">
    <citation type="submission" date="2017-10" db="EMBL/GenBank/DDBJ databases">
        <title>Massilia psychrophilum sp. nov., a novel purple-pigmented bacterium isolated from Tianshan glacier, Xinjiang Municipality, China.</title>
        <authorList>
            <person name="Wang H."/>
        </authorList>
    </citation>
    <scope>NUCLEOTIDE SEQUENCE [LARGE SCALE GENOMIC DNA]</scope>
    <source>
        <strain evidence="14 15">JCM 30813</strain>
    </source>
</reference>
<dbReference type="EC" id="3.4.24.-" evidence="12"/>
<accession>A0A2G8T1A6</accession>
<dbReference type="NCBIfam" id="NF003965">
    <property type="entry name" value="PRK05457.1"/>
    <property type="match status" value="1"/>
</dbReference>
<evidence type="ECO:0000256" key="10">
    <source>
        <dbReference type="ARBA" id="ARBA00023049"/>
    </source>
</evidence>
<feature type="binding site" evidence="12">
    <location>
        <position position="148"/>
    </location>
    <ligand>
        <name>Zn(2+)</name>
        <dbReference type="ChEBI" id="CHEBI:29105"/>
        <note>catalytic</note>
    </ligand>
</feature>
<dbReference type="GO" id="GO:0004222">
    <property type="term" value="F:metalloendopeptidase activity"/>
    <property type="evidence" value="ECO:0007669"/>
    <property type="project" value="UniProtKB-UniRule"/>
</dbReference>
<dbReference type="HAMAP" id="MF_00188">
    <property type="entry name" value="Pept_M48_protease_HtpX"/>
    <property type="match status" value="1"/>
</dbReference>
<feature type="binding site" evidence="12">
    <location>
        <position position="144"/>
    </location>
    <ligand>
        <name>Zn(2+)</name>
        <dbReference type="ChEBI" id="CHEBI:29105"/>
        <note>catalytic</note>
    </ligand>
</feature>
<dbReference type="Gene3D" id="3.30.2010.10">
    <property type="entry name" value="Metalloproteases ('zincins'), catalytic domain"/>
    <property type="match status" value="1"/>
</dbReference>
<proteinExistence type="inferred from homology"/>
<keyword evidence="8 12" id="KW-0862">Zinc</keyword>
<evidence type="ECO:0000313" key="14">
    <source>
        <dbReference type="EMBL" id="PIL39794.1"/>
    </source>
</evidence>
<dbReference type="InterPro" id="IPR001915">
    <property type="entry name" value="Peptidase_M48"/>
</dbReference>
<keyword evidence="11 12" id="KW-0472">Membrane</keyword>
<dbReference type="EMBL" id="PDOB01000014">
    <property type="protein sequence ID" value="PIL39794.1"/>
    <property type="molecule type" value="Genomic_DNA"/>
</dbReference>
<dbReference type="Proteomes" id="UP000228593">
    <property type="component" value="Unassembled WGS sequence"/>
</dbReference>
<dbReference type="OrthoDB" id="15218at2"/>
<evidence type="ECO:0000256" key="8">
    <source>
        <dbReference type="ARBA" id="ARBA00022833"/>
    </source>
</evidence>
<evidence type="ECO:0000256" key="6">
    <source>
        <dbReference type="ARBA" id="ARBA00022723"/>
    </source>
</evidence>